<dbReference type="GO" id="GO:0005829">
    <property type="term" value="C:cytosol"/>
    <property type="evidence" value="ECO:0007669"/>
    <property type="project" value="TreeGrafter"/>
</dbReference>
<dbReference type="PANTHER" id="PTHR43406:SF1">
    <property type="entry name" value="TRYPTOPHAN SYNTHASE ALPHA CHAIN, CHLOROPLASTIC"/>
    <property type="match status" value="1"/>
</dbReference>
<dbReference type="RefSeq" id="WP_103066070.1">
    <property type="nucleotide sequence ID" value="NZ_AZRL01000002.1"/>
</dbReference>
<dbReference type="EC" id="4.2.1.20" evidence="9"/>
<evidence type="ECO:0000256" key="4">
    <source>
        <dbReference type="ARBA" id="ARBA00022605"/>
    </source>
</evidence>
<dbReference type="GO" id="GO:0004834">
    <property type="term" value="F:tryptophan synthase activity"/>
    <property type="evidence" value="ECO:0007669"/>
    <property type="project" value="UniProtKB-UniRule"/>
</dbReference>
<sequence length="258" mass="28650">MNKINEVFKNNKALIIYVTAGDPSLEATKEIILELNKDGVDIIEVGIPFSDPLADGPIIQRASQKALKNGVTLKKIFETLDEIKENITCPLVLMGYYNSILNYGIDNFITDAGNTGISGVIIPDLPFDEEEEFYAKIKENGIDPILLVAPNTSEERLKEISKVCSGFLYCVSIMGVTGDSQAPIEHLKEYSQRVRKYIDLPLAIGFGIDSPEKVKNIIDYFDGIIVGSALVKIIDENSDDKAKMLKEIKSFIKSLKIW</sequence>
<dbReference type="OrthoDB" id="9804578at2"/>
<reference evidence="11 12" key="1">
    <citation type="submission" date="2013-12" db="EMBL/GenBank/DDBJ databases">
        <title>Comparative genomics of Petrotoga isolates.</title>
        <authorList>
            <person name="Nesbo C.L."/>
            <person name="Charchuk R."/>
            <person name="Chow K."/>
        </authorList>
    </citation>
    <scope>NUCLEOTIDE SEQUENCE [LARGE SCALE GENOMIC DNA]</scope>
    <source>
        <strain evidence="11 12">DSM 13574</strain>
    </source>
</reference>
<dbReference type="PANTHER" id="PTHR43406">
    <property type="entry name" value="TRYPTOPHAN SYNTHASE, ALPHA CHAIN"/>
    <property type="match status" value="1"/>
</dbReference>
<evidence type="ECO:0000256" key="7">
    <source>
        <dbReference type="ARBA" id="ARBA00023239"/>
    </source>
</evidence>
<organism evidence="11 12">
    <name type="scientific">Petrotoga olearia DSM 13574</name>
    <dbReference type="NCBI Taxonomy" id="1122955"/>
    <lineage>
        <taxon>Bacteria</taxon>
        <taxon>Thermotogati</taxon>
        <taxon>Thermotogota</taxon>
        <taxon>Thermotogae</taxon>
        <taxon>Petrotogales</taxon>
        <taxon>Petrotogaceae</taxon>
        <taxon>Petrotoga</taxon>
    </lineage>
</organism>
<keyword evidence="6 9" id="KW-0057">Aromatic amino acid biosynthesis</keyword>
<dbReference type="EMBL" id="AZRL01000002">
    <property type="protein sequence ID" value="PNR98510.1"/>
    <property type="molecule type" value="Genomic_DNA"/>
</dbReference>
<name>A0A2K1P6U4_9BACT</name>
<comment type="subunit">
    <text evidence="3 9">Tetramer of two alpha and two beta chains.</text>
</comment>
<dbReference type="HAMAP" id="MF_00131">
    <property type="entry name" value="Trp_synth_alpha"/>
    <property type="match status" value="1"/>
</dbReference>
<gene>
    <name evidence="9" type="primary">trpA</name>
    <name evidence="11" type="ORF">X929_00255</name>
</gene>
<evidence type="ECO:0000256" key="8">
    <source>
        <dbReference type="ARBA" id="ARBA00049047"/>
    </source>
</evidence>
<dbReference type="UniPathway" id="UPA00035">
    <property type="reaction ID" value="UER00044"/>
</dbReference>
<comment type="similarity">
    <text evidence="9 10">Belongs to the TrpA family.</text>
</comment>
<proteinExistence type="inferred from homology"/>
<dbReference type="CDD" id="cd04724">
    <property type="entry name" value="Tryptophan_synthase_alpha"/>
    <property type="match status" value="1"/>
</dbReference>
<protein>
    <recommendedName>
        <fullName evidence="9">Tryptophan synthase alpha chain</fullName>
        <ecNumber evidence="9">4.2.1.20</ecNumber>
    </recommendedName>
</protein>
<keyword evidence="7 9" id="KW-0456">Lyase</keyword>
<accession>A0A2K1P6U4</accession>
<dbReference type="Pfam" id="PF00290">
    <property type="entry name" value="Trp_syntA"/>
    <property type="match status" value="1"/>
</dbReference>
<comment type="caution">
    <text evidence="11">The sequence shown here is derived from an EMBL/GenBank/DDBJ whole genome shotgun (WGS) entry which is preliminary data.</text>
</comment>
<dbReference type="SUPFAM" id="SSF51366">
    <property type="entry name" value="Ribulose-phoshate binding barrel"/>
    <property type="match status" value="1"/>
</dbReference>
<evidence type="ECO:0000256" key="2">
    <source>
        <dbReference type="ARBA" id="ARBA00004733"/>
    </source>
</evidence>
<dbReference type="InterPro" id="IPR018204">
    <property type="entry name" value="Trp_synthase_alpha_AS"/>
</dbReference>
<keyword evidence="4 9" id="KW-0028">Amino-acid biosynthesis</keyword>
<dbReference type="Proteomes" id="UP000236434">
    <property type="component" value="Unassembled WGS sequence"/>
</dbReference>
<dbReference type="FunFam" id="3.20.20.70:FF:000037">
    <property type="entry name" value="Tryptophan synthase alpha chain"/>
    <property type="match status" value="1"/>
</dbReference>
<comment type="pathway">
    <text evidence="2 9">Amino-acid biosynthesis; L-tryptophan biosynthesis; L-tryptophan from chorismate: step 5/5.</text>
</comment>
<comment type="function">
    <text evidence="1 9">The alpha subunit is responsible for the aldol cleavage of indoleglycerol phosphate to indole and glyceraldehyde 3-phosphate.</text>
</comment>
<evidence type="ECO:0000256" key="9">
    <source>
        <dbReference type="HAMAP-Rule" id="MF_00131"/>
    </source>
</evidence>
<dbReference type="AlphaFoldDB" id="A0A2K1P6U4"/>
<dbReference type="PROSITE" id="PS00167">
    <property type="entry name" value="TRP_SYNTHASE_ALPHA"/>
    <property type="match status" value="1"/>
</dbReference>
<comment type="catalytic activity">
    <reaction evidence="8 9">
        <text>(1S,2R)-1-C-(indol-3-yl)glycerol 3-phosphate + L-serine = D-glyceraldehyde 3-phosphate + L-tryptophan + H2O</text>
        <dbReference type="Rhea" id="RHEA:10532"/>
        <dbReference type="ChEBI" id="CHEBI:15377"/>
        <dbReference type="ChEBI" id="CHEBI:33384"/>
        <dbReference type="ChEBI" id="CHEBI:57912"/>
        <dbReference type="ChEBI" id="CHEBI:58866"/>
        <dbReference type="ChEBI" id="CHEBI:59776"/>
        <dbReference type="EC" id="4.2.1.20"/>
    </reaction>
</comment>
<dbReference type="InterPro" id="IPR002028">
    <property type="entry name" value="Trp_synthase_suA"/>
</dbReference>
<evidence type="ECO:0000256" key="10">
    <source>
        <dbReference type="RuleBase" id="RU003662"/>
    </source>
</evidence>
<dbReference type="NCBIfam" id="TIGR00262">
    <property type="entry name" value="trpA"/>
    <property type="match status" value="1"/>
</dbReference>
<feature type="active site" description="Proton acceptor" evidence="9">
    <location>
        <position position="55"/>
    </location>
</feature>
<dbReference type="Gene3D" id="3.20.20.70">
    <property type="entry name" value="Aldolase class I"/>
    <property type="match status" value="1"/>
</dbReference>
<evidence type="ECO:0000313" key="12">
    <source>
        <dbReference type="Proteomes" id="UP000236434"/>
    </source>
</evidence>
<dbReference type="InterPro" id="IPR011060">
    <property type="entry name" value="RibuloseP-bd_barrel"/>
</dbReference>
<keyword evidence="5 9" id="KW-0822">Tryptophan biosynthesis</keyword>
<feature type="active site" description="Proton acceptor" evidence="9">
    <location>
        <position position="44"/>
    </location>
</feature>
<evidence type="ECO:0000313" key="11">
    <source>
        <dbReference type="EMBL" id="PNR98510.1"/>
    </source>
</evidence>
<evidence type="ECO:0000256" key="1">
    <source>
        <dbReference type="ARBA" id="ARBA00003365"/>
    </source>
</evidence>
<evidence type="ECO:0000256" key="5">
    <source>
        <dbReference type="ARBA" id="ARBA00022822"/>
    </source>
</evidence>
<evidence type="ECO:0000256" key="3">
    <source>
        <dbReference type="ARBA" id="ARBA00011270"/>
    </source>
</evidence>
<evidence type="ECO:0000256" key="6">
    <source>
        <dbReference type="ARBA" id="ARBA00023141"/>
    </source>
</evidence>
<dbReference type="InterPro" id="IPR013785">
    <property type="entry name" value="Aldolase_TIM"/>
</dbReference>